<proteinExistence type="predicted"/>
<dbReference type="PRINTS" id="PR00455">
    <property type="entry name" value="HTHTETR"/>
</dbReference>
<keyword evidence="3" id="KW-0804">Transcription</keyword>
<feature type="DNA-binding region" description="H-T-H motif" evidence="4">
    <location>
        <begin position="33"/>
        <end position="52"/>
    </location>
</feature>
<evidence type="ECO:0000256" key="2">
    <source>
        <dbReference type="ARBA" id="ARBA00023125"/>
    </source>
</evidence>
<evidence type="ECO:0000256" key="1">
    <source>
        <dbReference type="ARBA" id="ARBA00023015"/>
    </source>
</evidence>
<dbReference type="RefSeq" id="WP_107566634.1">
    <property type="nucleotide sequence ID" value="NZ_PYYB01000001.1"/>
</dbReference>
<dbReference type="Pfam" id="PF00440">
    <property type="entry name" value="TetR_N"/>
    <property type="match status" value="1"/>
</dbReference>
<accession>A0A2T4UG24</accession>
<dbReference type="SUPFAM" id="SSF46689">
    <property type="entry name" value="Homeodomain-like"/>
    <property type="match status" value="1"/>
</dbReference>
<reference evidence="6 7" key="1">
    <citation type="submission" date="2018-03" db="EMBL/GenBank/DDBJ databases">
        <title>Aquarubrobacter algicola gen. nov., sp. nov., a novel actinobacterium isolated from shallow eutrophic lake during the end of cyanobacterial harmful algal blooms.</title>
        <authorList>
            <person name="Chun S.J."/>
        </authorList>
    </citation>
    <scope>NUCLEOTIDE SEQUENCE [LARGE SCALE GENOMIC DNA]</scope>
    <source>
        <strain evidence="6 7">Seoho-28</strain>
    </source>
</reference>
<keyword evidence="1" id="KW-0805">Transcription regulation</keyword>
<dbReference type="PANTHER" id="PTHR30055">
    <property type="entry name" value="HTH-TYPE TRANSCRIPTIONAL REGULATOR RUTR"/>
    <property type="match status" value="1"/>
</dbReference>
<dbReference type="OrthoDB" id="3784817at2"/>
<comment type="caution">
    <text evidence="6">The sequence shown here is derived from an EMBL/GenBank/DDBJ whole genome shotgun (WGS) entry which is preliminary data.</text>
</comment>
<evidence type="ECO:0000313" key="6">
    <source>
        <dbReference type="EMBL" id="PTL58196.1"/>
    </source>
</evidence>
<evidence type="ECO:0000313" key="7">
    <source>
        <dbReference type="Proteomes" id="UP000240739"/>
    </source>
</evidence>
<sequence>MPTPGATDVVNTRDRLLAAAAALLEEADGGDVPTRAICDRAGVRSPTLYHHFGSKEQLLDAVVSHGLREFLASVGDDSSTDDPVAHVREAWDRHVAFGLENPSFYVLVYGRTRPGRPCAVVADLRALMLQALEPVARHGRLRVTPEEAASQIVAAGSGVALTLIAQPPEDRDLSLSAHVRDAILAALTTDPPEGDREPTTATAAVGLAATLTKTPEGFSEAETALLRDWLGRLAGSG</sequence>
<evidence type="ECO:0000256" key="4">
    <source>
        <dbReference type="PROSITE-ProRule" id="PRU00335"/>
    </source>
</evidence>
<dbReference type="PANTHER" id="PTHR30055:SF234">
    <property type="entry name" value="HTH-TYPE TRANSCRIPTIONAL REGULATOR BETI"/>
    <property type="match status" value="1"/>
</dbReference>
<feature type="domain" description="HTH tetR-type" evidence="5">
    <location>
        <begin position="10"/>
        <end position="70"/>
    </location>
</feature>
<organism evidence="6 7">
    <name type="scientific">Paraconexibacter algicola</name>
    <dbReference type="NCBI Taxonomy" id="2133960"/>
    <lineage>
        <taxon>Bacteria</taxon>
        <taxon>Bacillati</taxon>
        <taxon>Actinomycetota</taxon>
        <taxon>Thermoleophilia</taxon>
        <taxon>Solirubrobacterales</taxon>
        <taxon>Paraconexibacteraceae</taxon>
        <taxon>Paraconexibacter</taxon>
    </lineage>
</organism>
<dbReference type="EMBL" id="PYYB01000001">
    <property type="protein sequence ID" value="PTL58196.1"/>
    <property type="molecule type" value="Genomic_DNA"/>
</dbReference>
<gene>
    <name evidence="6" type="ORF">C7Y72_00285</name>
</gene>
<dbReference type="PROSITE" id="PS50977">
    <property type="entry name" value="HTH_TETR_2"/>
    <property type="match status" value="1"/>
</dbReference>
<dbReference type="AlphaFoldDB" id="A0A2T4UG24"/>
<dbReference type="InterPro" id="IPR050109">
    <property type="entry name" value="HTH-type_TetR-like_transc_reg"/>
</dbReference>
<dbReference type="Gene3D" id="1.10.357.10">
    <property type="entry name" value="Tetracycline Repressor, domain 2"/>
    <property type="match status" value="1"/>
</dbReference>
<name>A0A2T4UG24_9ACTN</name>
<dbReference type="Proteomes" id="UP000240739">
    <property type="component" value="Unassembled WGS sequence"/>
</dbReference>
<keyword evidence="2 4" id="KW-0238">DNA-binding</keyword>
<evidence type="ECO:0000256" key="3">
    <source>
        <dbReference type="ARBA" id="ARBA00023163"/>
    </source>
</evidence>
<dbReference type="GO" id="GO:0000976">
    <property type="term" value="F:transcription cis-regulatory region binding"/>
    <property type="evidence" value="ECO:0007669"/>
    <property type="project" value="TreeGrafter"/>
</dbReference>
<dbReference type="InterPro" id="IPR009057">
    <property type="entry name" value="Homeodomain-like_sf"/>
</dbReference>
<dbReference type="InterPro" id="IPR001647">
    <property type="entry name" value="HTH_TetR"/>
</dbReference>
<keyword evidence="7" id="KW-1185">Reference proteome</keyword>
<evidence type="ECO:0000259" key="5">
    <source>
        <dbReference type="PROSITE" id="PS50977"/>
    </source>
</evidence>
<protein>
    <submittedName>
        <fullName evidence="6">TetR/AcrR family transcriptional regulator</fullName>
    </submittedName>
</protein>
<dbReference type="GO" id="GO:0003700">
    <property type="term" value="F:DNA-binding transcription factor activity"/>
    <property type="evidence" value="ECO:0007669"/>
    <property type="project" value="TreeGrafter"/>
</dbReference>